<gene>
    <name evidence="10" type="ORF">HDID_LOCUS9779</name>
    <name evidence="11" type="ORF">WMSIL1_LOCUS8504</name>
</gene>
<dbReference type="GO" id="GO:0071013">
    <property type="term" value="C:catalytic step 2 spliceosome"/>
    <property type="evidence" value="ECO:0007669"/>
    <property type="project" value="TreeGrafter"/>
</dbReference>
<dbReference type="GO" id="GO:0008380">
    <property type="term" value="P:RNA splicing"/>
    <property type="evidence" value="ECO:0007669"/>
    <property type="project" value="UniProtKB-KW"/>
</dbReference>
<comment type="subcellular location">
    <subcellularLocation>
        <location evidence="1">Nucleus</location>
    </subcellularLocation>
</comment>
<keyword evidence="7" id="KW-0539">Nucleus</keyword>
<evidence type="ECO:0000256" key="1">
    <source>
        <dbReference type="ARBA" id="ARBA00004123"/>
    </source>
</evidence>
<evidence type="ECO:0000259" key="9">
    <source>
        <dbReference type="Pfam" id="PF04696"/>
    </source>
</evidence>
<dbReference type="InterPro" id="IPR039853">
    <property type="entry name" value="Pinin"/>
</dbReference>
<evidence type="ECO:0000256" key="2">
    <source>
        <dbReference type="ARBA" id="ARBA00010386"/>
    </source>
</evidence>
<dbReference type="OrthoDB" id="330772at2759"/>
<dbReference type="Pfam" id="PF04696">
    <property type="entry name" value="Pinin_SDK_memA"/>
    <property type="match status" value="1"/>
</dbReference>
<dbReference type="Proteomes" id="UP000274504">
    <property type="component" value="Unassembled WGS sequence"/>
</dbReference>
<feature type="domain" description="Pinin/SDK/MemA protein" evidence="9">
    <location>
        <begin position="117"/>
        <end position="235"/>
    </location>
</feature>
<reference evidence="11 13" key="3">
    <citation type="submission" date="2019-07" db="EMBL/GenBank/DDBJ databases">
        <authorList>
            <person name="Jastrzebski P J."/>
            <person name="Paukszto L."/>
            <person name="Jastrzebski P J."/>
        </authorList>
    </citation>
    <scope>NUCLEOTIDE SEQUENCE [LARGE SCALE GENOMIC DNA]</scope>
    <source>
        <strain evidence="11 13">WMS-il1</strain>
    </source>
</reference>
<dbReference type="EMBL" id="CABIJS010000333">
    <property type="protein sequence ID" value="VUZ49803.1"/>
    <property type="molecule type" value="Genomic_DNA"/>
</dbReference>
<keyword evidence="13" id="KW-1185">Reference proteome</keyword>
<keyword evidence="3" id="KW-0507">mRNA processing</keyword>
<evidence type="ECO:0000256" key="5">
    <source>
        <dbReference type="ARBA" id="ARBA00023163"/>
    </source>
</evidence>
<dbReference type="GO" id="GO:0006397">
    <property type="term" value="P:mRNA processing"/>
    <property type="evidence" value="ECO:0007669"/>
    <property type="project" value="UniProtKB-KW"/>
</dbReference>
<evidence type="ECO:0000313" key="12">
    <source>
        <dbReference type="Proteomes" id="UP000274504"/>
    </source>
</evidence>
<feature type="region of interest" description="Disordered" evidence="8">
    <location>
        <begin position="51"/>
        <end position="72"/>
    </location>
</feature>
<organism evidence="14">
    <name type="scientific">Hymenolepis diminuta</name>
    <name type="common">Rat tapeworm</name>
    <dbReference type="NCBI Taxonomy" id="6216"/>
    <lineage>
        <taxon>Eukaryota</taxon>
        <taxon>Metazoa</taxon>
        <taxon>Spiralia</taxon>
        <taxon>Lophotrochozoa</taxon>
        <taxon>Platyhelminthes</taxon>
        <taxon>Cestoda</taxon>
        <taxon>Eucestoda</taxon>
        <taxon>Cyclophyllidea</taxon>
        <taxon>Hymenolepididae</taxon>
        <taxon>Hymenolepis</taxon>
    </lineage>
</organism>
<evidence type="ECO:0000256" key="4">
    <source>
        <dbReference type="ARBA" id="ARBA00023015"/>
    </source>
</evidence>
<dbReference type="Proteomes" id="UP000321570">
    <property type="component" value="Unassembled WGS sequence"/>
</dbReference>
<name>A0A0R3SVY8_HYMDI</name>
<evidence type="ECO:0000313" key="13">
    <source>
        <dbReference type="Proteomes" id="UP000321570"/>
    </source>
</evidence>
<keyword evidence="6" id="KW-0508">mRNA splicing</keyword>
<evidence type="ECO:0000256" key="3">
    <source>
        <dbReference type="ARBA" id="ARBA00022664"/>
    </source>
</evidence>
<evidence type="ECO:0000313" key="14">
    <source>
        <dbReference type="WBParaSite" id="HDID_0000978101-mRNA-1"/>
    </source>
</evidence>
<reference evidence="14" key="1">
    <citation type="submission" date="2016-04" db="UniProtKB">
        <authorList>
            <consortium name="WormBaseParasite"/>
        </authorList>
    </citation>
    <scope>IDENTIFICATION</scope>
</reference>
<keyword evidence="5" id="KW-0804">Transcription</keyword>
<evidence type="ECO:0000313" key="10">
    <source>
        <dbReference type="EMBL" id="VDL62197.1"/>
    </source>
</evidence>
<dbReference type="PANTHER" id="PTHR12707">
    <property type="entry name" value="PINN"/>
    <property type="match status" value="1"/>
</dbReference>
<dbReference type="EMBL" id="UYSG01011394">
    <property type="protein sequence ID" value="VDL62197.1"/>
    <property type="molecule type" value="Genomic_DNA"/>
</dbReference>
<keyword evidence="4" id="KW-0805">Transcription regulation</keyword>
<proteinExistence type="inferred from homology"/>
<dbReference type="WBParaSite" id="HDID_0000978101-mRNA-1">
    <property type="protein sequence ID" value="HDID_0000978101-mRNA-1"/>
    <property type="gene ID" value="HDID_0000978101"/>
</dbReference>
<comment type="similarity">
    <text evidence="2">Belongs to the pinin family.</text>
</comment>
<reference evidence="10 12" key="2">
    <citation type="submission" date="2018-11" db="EMBL/GenBank/DDBJ databases">
        <authorList>
            <consortium name="Pathogen Informatics"/>
        </authorList>
    </citation>
    <scope>NUCLEOTIDE SEQUENCE [LARGE SCALE GENOMIC DNA]</scope>
</reference>
<dbReference type="InterPro" id="IPR006786">
    <property type="entry name" value="Pinin_SDK_MemA"/>
</dbReference>
<dbReference type="AlphaFoldDB" id="A0A0R3SVY8"/>
<evidence type="ECO:0000313" key="11">
    <source>
        <dbReference type="EMBL" id="VUZ49803.1"/>
    </source>
</evidence>
<dbReference type="PANTHER" id="PTHR12707:SF0">
    <property type="entry name" value="PININ"/>
    <property type="match status" value="1"/>
</dbReference>
<evidence type="ECO:0000256" key="7">
    <source>
        <dbReference type="ARBA" id="ARBA00023242"/>
    </source>
</evidence>
<dbReference type="STRING" id="6216.A0A0R3SVY8"/>
<accession>A0A0R3SVY8</accession>
<sequence>MTSFDSIDSVKKSIEMQKDLLQSTDDSIVNMTGRLPDEDKHKITEIKSAISRPISSNGAPPSVFSRIEPSTRSNDDVKITQLVKPNPQSNVSVHSSVVRVGEKRTRSDAIKEYKNMDRERGRRMFGILQQTLSQSKAEANEIKRKRRLEIESRIDAKAAEERAAAKQERADLFRQRKAHQLELSLLQHKMHLMNEFKVWKEEQMKMVGFIRTEQGPPLFYCPKVDNKESESRKSATKAKILELIEDRRRFLEAEYEQIATSRRKRLGITSNNLEAIAKTVDNSSGPKADGDSGSPHRFVHITTASKSANNNNISAVDFEDLVDEPVLMDEDDPSDRRIGPLH</sequence>
<evidence type="ECO:0000256" key="6">
    <source>
        <dbReference type="ARBA" id="ARBA00023187"/>
    </source>
</evidence>
<protein>
    <submittedName>
        <fullName evidence="14">Pinin_SDK_memA domain-containing protein</fullName>
    </submittedName>
</protein>
<evidence type="ECO:0000256" key="8">
    <source>
        <dbReference type="SAM" id="MobiDB-lite"/>
    </source>
</evidence>